<dbReference type="InterPro" id="IPR023401">
    <property type="entry name" value="ODC_N"/>
</dbReference>
<dbReference type="Gene3D" id="3.40.50.720">
    <property type="entry name" value="NAD(P)-binding Rossmann-like Domain"/>
    <property type="match status" value="1"/>
</dbReference>
<evidence type="ECO:0000313" key="3">
    <source>
        <dbReference type="Proteomes" id="UP000562124"/>
    </source>
</evidence>
<accession>A0A7Y0M0F2</accession>
<comment type="similarity">
    <text evidence="1">Belongs to the ornithine cyclodeaminase/mu-crystallin family.</text>
</comment>
<dbReference type="InterPro" id="IPR003462">
    <property type="entry name" value="ODC_Mu_crystall"/>
</dbReference>
<dbReference type="PANTHER" id="PTHR13812:SF19">
    <property type="entry name" value="KETIMINE REDUCTASE MU-CRYSTALLIN"/>
    <property type="match status" value="1"/>
</dbReference>
<evidence type="ECO:0000256" key="1">
    <source>
        <dbReference type="ARBA" id="ARBA00008903"/>
    </source>
</evidence>
<proteinExistence type="inferred from homology"/>
<reference evidence="2 3" key="1">
    <citation type="submission" date="2020-04" db="EMBL/GenBank/DDBJ databases">
        <title>Sequencing and Assembly of C. fimi.</title>
        <authorList>
            <person name="Ramsey A.R."/>
        </authorList>
    </citation>
    <scope>NUCLEOTIDE SEQUENCE [LARGE SCALE GENOMIC DNA]</scope>
    <source>
        <strain evidence="2 3">SB</strain>
    </source>
</reference>
<dbReference type="GO" id="GO:0005737">
    <property type="term" value="C:cytoplasm"/>
    <property type="evidence" value="ECO:0007669"/>
    <property type="project" value="TreeGrafter"/>
</dbReference>
<dbReference type="Proteomes" id="UP000562124">
    <property type="component" value="Unassembled WGS sequence"/>
</dbReference>
<protein>
    <submittedName>
        <fullName evidence="2">Ornithine cyclodeaminase family protein</fullName>
    </submittedName>
</protein>
<dbReference type="PANTHER" id="PTHR13812">
    <property type="entry name" value="KETIMINE REDUCTASE MU-CRYSTALLIN"/>
    <property type="match status" value="1"/>
</dbReference>
<organism evidence="2 3">
    <name type="scientific">Cellulomonas fimi</name>
    <dbReference type="NCBI Taxonomy" id="1708"/>
    <lineage>
        <taxon>Bacteria</taxon>
        <taxon>Bacillati</taxon>
        <taxon>Actinomycetota</taxon>
        <taxon>Actinomycetes</taxon>
        <taxon>Micrococcales</taxon>
        <taxon>Cellulomonadaceae</taxon>
        <taxon>Cellulomonas</taxon>
    </lineage>
</organism>
<dbReference type="EMBL" id="JABCJJ010000016">
    <property type="protein sequence ID" value="NMR20773.1"/>
    <property type="molecule type" value="Genomic_DNA"/>
</dbReference>
<dbReference type="GO" id="GO:0016491">
    <property type="term" value="F:oxidoreductase activity"/>
    <property type="evidence" value="ECO:0007669"/>
    <property type="project" value="UniProtKB-ARBA"/>
</dbReference>
<dbReference type="InterPro" id="IPR036291">
    <property type="entry name" value="NAD(P)-bd_dom_sf"/>
</dbReference>
<dbReference type="Pfam" id="PF02423">
    <property type="entry name" value="OCD_Mu_crystall"/>
    <property type="match status" value="1"/>
</dbReference>
<comment type="caution">
    <text evidence="2">The sequence shown here is derived from an EMBL/GenBank/DDBJ whole genome shotgun (WGS) entry which is preliminary data.</text>
</comment>
<dbReference type="GO" id="GO:0019752">
    <property type="term" value="P:carboxylic acid metabolic process"/>
    <property type="evidence" value="ECO:0007669"/>
    <property type="project" value="UniProtKB-ARBA"/>
</dbReference>
<dbReference type="FunFam" id="3.40.50.720:FF:000311">
    <property type="entry name" value="Ornithine cyclodeaminase"/>
    <property type="match status" value="1"/>
</dbReference>
<gene>
    <name evidence="2" type="ORF">HIR71_11180</name>
</gene>
<dbReference type="Gene3D" id="3.30.1780.10">
    <property type="entry name" value="ornithine cyclodeaminase, domain 1"/>
    <property type="match status" value="1"/>
</dbReference>
<dbReference type="PIRSF" id="PIRSF001439">
    <property type="entry name" value="CryM"/>
    <property type="match status" value="1"/>
</dbReference>
<dbReference type="RefSeq" id="WP_169325141.1">
    <property type="nucleotide sequence ID" value="NZ_JABCJJ010000016.1"/>
</dbReference>
<evidence type="ECO:0000313" key="2">
    <source>
        <dbReference type="EMBL" id="NMR20773.1"/>
    </source>
</evidence>
<name>A0A7Y0M0F2_CELFI</name>
<keyword evidence="3" id="KW-1185">Reference proteome</keyword>
<sequence>MLILTADDVRSLLTMLEAVDAARDAVRLLSTGGADVPLRLNLDVPEQEGHTLVMPARVPELGAFGLKVISLFTRNAARGIDAAPAHVLVLDAETGQVVALVDGVVLTQRRTGAVQGVATDALARSDARTGALLGTGSLAPAQLEAMLTVRDLDEVRVYSRDPARTAAFVDRARESLEGRHGARLVAASSATAAVEGADVVTAATPATTPVVSDSAVAPGAHVNAIGAFTPAMRELDPRLVGRAGLVVVDTPAATVEAGDLVDPIARGLLDPARIVELGAVVAGRAAGRTSDDQVTVFKCVGSAVLDVVTAQRVYAAALDRGIGQKVAL</sequence>
<dbReference type="SUPFAM" id="SSF51735">
    <property type="entry name" value="NAD(P)-binding Rossmann-fold domains"/>
    <property type="match status" value="1"/>
</dbReference>
<dbReference type="AlphaFoldDB" id="A0A7Y0M0F2"/>